<dbReference type="InterPro" id="IPR000917">
    <property type="entry name" value="Sulfatase_N"/>
</dbReference>
<protein>
    <recommendedName>
        <fullName evidence="4">Sulfatase N-terminal domain-containing protein</fullName>
    </recommendedName>
</protein>
<accession>A0A9W7A521</accession>
<dbReference type="InterPro" id="IPR047115">
    <property type="entry name" value="ARSB"/>
</dbReference>
<dbReference type="InterPro" id="IPR017850">
    <property type="entry name" value="Alkaline_phosphatase_core_sf"/>
</dbReference>
<dbReference type="GO" id="GO:0046872">
    <property type="term" value="F:metal ion binding"/>
    <property type="evidence" value="ECO:0007669"/>
    <property type="project" value="UniProtKB-KW"/>
</dbReference>
<comment type="caution">
    <text evidence="5">The sequence shown here is derived from an EMBL/GenBank/DDBJ whole genome shotgun (WGS) entry which is preliminary data.</text>
</comment>
<sequence length="531" mass="58091">MKLPNVLFILIDDLGFGDVGFTQGSPPSATFTPNIDQLANDGLILDRHLAYKTCTPSRSALQSGRLPVHVTEQLKVPDNPNAAIPYNMTTISELLAEDGVYNSHIVGKWDAGMATYRHTPKGRGFSDESLTYFSHKNDFFTHNTLQSGCQTTCETENPGSHDCIIDMWEGSGPAVEVEKERAGDFVEDVFLDRALDILNEEEQTDNPFLMFYSSHIAHCPLQVPQDRLEPFLNLPNDESLCSAQTDIVNPAFDGEFQCRATYSAMVNTLDSNIGELVQKLKDTNQFDDTLIIFTSDNGGCVKLEESGGNNFPLRGGKYSDLEGGVRTAAFVGGGYLQQKNVQGRTSEIVHIADWYATIARLAGVDDIKDYRAEASGLPELDSRDQTSLLFEGAPSKWSDEPLFLSSNAVIVNEYKLIVQNSVGPAGHPGQVYPNASSYLSPVDDAGLNLNCSTGCLFNVVDDPSEHDDLASHLPNVVNQLKGYLLEDLVAYENDDVLQLECDGDVGDEVNCGCHLAIEKWGGYFGPYAKGE</sequence>
<dbReference type="CDD" id="cd16029">
    <property type="entry name" value="4-S"/>
    <property type="match status" value="1"/>
</dbReference>
<name>A0A9W7A521_9STRA</name>
<evidence type="ECO:0000256" key="3">
    <source>
        <dbReference type="ARBA" id="ARBA00023180"/>
    </source>
</evidence>
<dbReference type="Gene3D" id="3.30.1120.10">
    <property type="match status" value="1"/>
</dbReference>
<dbReference type="AlphaFoldDB" id="A0A9W7A521"/>
<dbReference type="PANTHER" id="PTHR10342:SF274">
    <property type="entry name" value="ARYLSULFATASE B"/>
    <property type="match status" value="1"/>
</dbReference>
<dbReference type="Proteomes" id="UP001162640">
    <property type="component" value="Unassembled WGS sequence"/>
</dbReference>
<feature type="domain" description="Sulfatase N-terminal" evidence="4">
    <location>
        <begin position="4"/>
        <end position="364"/>
    </location>
</feature>
<evidence type="ECO:0000313" key="6">
    <source>
        <dbReference type="Proteomes" id="UP001162640"/>
    </source>
</evidence>
<dbReference type="PANTHER" id="PTHR10342">
    <property type="entry name" value="ARYLSULFATASE"/>
    <property type="match status" value="1"/>
</dbReference>
<gene>
    <name evidence="5" type="ORF">TL16_g04337</name>
</gene>
<dbReference type="Pfam" id="PF00884">
    <property type="entry name" value="Sulfatase"/>
    <property type="match status" value="1"/>
</dbReference>
<evidence type="ECO:0000313" key="5">
    <source>
        <dbReference type="EMBL" id="GMH66021.1"/>
    </source>
</evidence>
<reference evidence="6" key="1">
    <citation type="journal article" date="2023" name="Commun. Biol.">
        <title>Genome analysis of Parmales, the sister group of diatoms, reveals the evolutionary specialization of diatoms from phago-mixotrophs to photoautotrophs.</title>
        <authorList>
            <person name="Ban H."/>
            <person name="Sato S."/>
            <person name="Yoshikawa S."/>
            <person name="Yamada K."/>
            <person name="Nakamura Y."/>
            <person name="Ichinomiya M."/>
            <person name="Sato N."/>
            <person name="Blanc-Mathieu R."/>
            <person name="Endo H."/>
            <person name="Kuwata A."/>
            <person name="Ogata H."/>
        </authorList>
    </citation>
    <scope>NUCLEOTIDE SEQUENCE [LARGE SCALE GENOMIC DNA]</scope>
</reference>
<organism evidence="5 6">
    <name type="scientific">Triparma laevis f. inornata</name>
    <dbReference type="NCBI Taxonomy" id="1714386"/>
    <lineage>
        <taxon>Eukaryota</taxon>
        <taxon>Sar</taxon>
        <taxon>Stramenopiles</taxon>
        <taxon>Ochrophyta</taxon>
        <taxon>Bolidophyceae</taxon>
        <taxon>Parmales</taxon>
        <taxon>Triparmaceae</taxon>
        <taxon>Triparma</taxon>
    </lineage>
</organism>
<proteinExistence type="predicted"/>
<dbReference type="GO" id="GO:0008484">
    <property type="term" value="F:sulfuric ester hydrolase activity"/>
    <property type="evidence" value="ECO:0007669"/>
    <property type="project" value="InterPro"/>
</dbReference>
<dbReference type="SUPFAM" id="SSF53649">
    <property type="entry name" value="Alkaline phosphatase-like"/>
    <property type="match status" value="1"/>
</dbReference>
<keyword evidence="1" id="KW-0479">Metal-binding</keyword>
<dbReference type="EMBL" id="BLQM01000119">
    <property type="protein sequence ID" value="GMH66021.1"/>
    <property type="molecule type" value="Genomic_DNA"/>
</dbReference>
<keyword evidence="2" id="KW-0106">Calcium</keyword>
<dbReference type="Gene3D" id="3.40.720.10">
    <property type="entry name" value="Alkaline Phosphatase, subunit A"/>
    <property type="match status" value="1"/>
</dbReference>
<evidence type="ECO:0000256" key="1">
    <source>
        <dbReference type="ARBA" id="ARBA00022723"/>
    </source>
</evidence>
<keyword evidence="3" id="KW-0325">Glycoprotein</keyword>
<evidence type="ECO:0000259" key="4">
    <source>
        <dbReference type="Pfam" id="PF00884"/>
    </source>
</evidence>
<evidence type="ECO:0000256" key="2">
    <source>
        <dbReference type="ARBA" id="ARBA00022837"/>
    </source>
</evidence>